<dbReference type="EMBL" id="GBRH01185415">
    <property type="protein sequence ID" value="JAE12481.1"/>
    <property type="molecule type" value="Transcribed_RNA"/>
</dbReference>
<accession>A0A0A9FQA1</accession>
<feature type="region of interest" description="Disordered" evidence="1">
    <location>
        <begin position="1"/>
        <end position="22"/>
    </location>
</feature>
<feature type="compositionally biased region" description="Polar residues" evidence="1">
    <location>
        <begin position="1"/>
        <end position="13"/>
    </location>
</feature>
<organism evidence="2">
    <name type="scientific">Arundo donax</name>
    <name type="common">Giant reed</name>
    <name type="synonym">Donax arundinaceus</name>
    <dbReference type="NCBI Taxonomy" id="35708"/>
    <lineage>
        <taxon>Eukaryota</taxon>
        <taxon>Viridiplantae</taxon>
        <taxon>Streptophyta</taxon>
        <taxon>Embryophyta</taxon>
        <taxon>Tracheophyta</taxon>
        <taxon>Spermatophyta</taxon>
        <taxon>Magnoliopsida</taxon>
        <taxon>Liliopsida</taxon>
        <taxon>Poales</taxon>
        <taxon>Poaceae</taxon>
        <taxon>PACMAD clade</taxon>
        <taxon>Arundinoideae</taxon>
        <taxon>Arundineae</taxon>
        <taxon>Arundo</taxon>
    </lineage>
</organism>
<reference evidence="2" key="2">
    <citation type="journal article" date="2015" name="Data Brief">
        <title>Shoot transcriptome of the giant reed, Arundo donax.</title>
        <authorList>
            <person name="Barrero R.A."/>
            <person name="Guerrero F.D."/>
            <person name="Moolhuijzen P."/>
            <person name="Goolsby J.A."/>
            <person name="Tidwell J."/>
            <person name="Bellgard S.E."/>
            <person name="Bellgard M.I."/>
        </authorList>
    </citation>
    <scope>NUCLEOTIDE SEQUENCE</scope>
    <source>
        <tissue evidence="2">Shoot tissue taken approximately 20 cm above the soil surface</tissue>
    </source>
</reference>
<dbReference type="AlphaFoldDB" id="A0A0A9FQA1"/>
<evidence type="ECO:0000256" key="1">
    <source>
        <dbReference type="SAM" id="MobiDB-lite"/>
    </source>
</evidence>
<proteinExistence type="predicted"/>
<name>A0A0A9FQA1_ARUDO</name>
<reference evidence="2" key="1">
    <citation type="submission" date="2014-09" db="EMBL/GenBank/DDBJ databases">
        <authorList>
            <person name="Magalhaes I.L.F."/>
            <person name="Oliveira U."/>
            <person name="Santos F.R."/>
            <person name="Vidigal T.H.D.A."/>
            <person name="Brescovit A.D."/>
            <person name="Santos A.J."/>
        </authorList>
    </citation>
    <scope>NUCLEOTIDE SEQUENCE</scope>
    <source>
        <tissue evidence="2">Shoot tissue taken approximately 20 cm above the soil surface</tissue>
    </source>
</reference>
<evidence type="ECO:0000313" key="2">
    <source>
        <dbReference type="EMBL" id="JAE12481.1"/>
    </source>
</evidence>
<protein>
    <submittedName>
        <fullName evidence="2">NAC001</fullName>
    </submittedName>
</protein>
<sequence>MGQGRTAQQNLDTGRQLGRTGK</sequence>